<dbReference type="InterPro" id="IPR023210">
    <property type="entry name" value="NADP_OxRdtase_dom"/>
</dbReference>
<reference evidence="5" key="1">
    <citation type="submission" date="2013-08" db="EMBL/GenBank/DDBJ databases">
        <authorList>
            <person name="Mendez C."/>
            <person name="Richter M."/>
            <person name="Ferrer M."/>
            <person name="Sanchez J."/>
        </authorList>
    </citation>
    <scope>NUCLEOTIDE SEQUENCE</scope>
</reference>
<keyword evidence="5" id="KW-0407">Ion channel</keyword>
<keyword evidence="5" id="KW-0406">Ion transport</keyword>
<feature type="domain" description="NADP-dependent oxidoreductase" evidence="4">
    <location>
        <begin position="16"/>
        <end position="308"/>
    </location>
</feature>
<protein>
    <submittedName>
        <fullName evidence="5">Voltage-gated potassium channel subunit beta-2-like isoform 1</fullName>
    </submittedName>
</protein>
<dbReference type="Gene3D" id="3.20.20.100">
    <property type="entry name" value="NADP-dependent oxidoreductase domain"/>
    <property type="match status" value="1"/>
</dbReference>
<keyword evidence="3" id="KW-0560">Oxidoreductase</keyword>
<dbReference type="PANTHER" id="PTHR43150">
    <property type="entry name" value="HYPERKINETIC, ISOFORM M"/>
    <property type="match status" value="1"/>
</dbReference>
<dbReference type="EMBL" id="AUZY01006736">
    <property type="protein sequence ID" value="EQD53434.1"/>
    <property type="molecule type" value="Genomic_DNA"/>
</dbReference>
<dbReference type="PRINTS" id="PR01577">
    <property type="entry name" value="KCNABCHANNEL"/>
</dbReference>
<dbReference type="InterPro" id="IPR005399">
    <property type="entry name" value="K_chnl_volt-dep_bsu_KCNAB-rel"/>
</dbReference>
<name>T1BJK3_9ZZZZ</name>
<evidence type="ECO:0000256" key="3">
    <source>
        <dbReference type="ARBA" id="ARBA00023002"/>
    </source>
</evidence>
<evidence type="ECO:0000256" key="2">
    <source>
        <dbReference type="ARBA" id="ARBA00022857"/>
    </source>
</evidence>
<dbReference type="AlphaFoldDB" id="T1BJK3"/>
<sequence>MLYRSLGRSGLKLSVLSLGSWVTFVAQVDEKSALNLMACALERGVNFFDNAESYAFGESERLMGRAIQKLGWSRDRFCLSSKAFFGSVPEPSPTQRGLSRKHLVDACHQALSRLQVDYLDLFFCHRPDPATPVEEIVTTMQHLISQGKILYWGTSEWPAALIETACRVSEALHAEHPAMEQPQYNLFVRKRVEEEYRTLCQNYGIGLTTWSPLSSGVLTGKYASGAGTASGGGRLRLPGYEWLGARLNSETGARQLEAARKLTVLARDYGAAPSQLAIAWCLSNPHVSSVILGASHKSQLLENLSAVDWLDRMSMELKKEIESLYPDPE</sequence>
<keyword evidence="5" id="KW-0813">Transport</keyword>
<gene>
    <name evidence="5" type="ORF">B1B_10250</name>
</gene>
<dbReference type="SUPFAM" id="SSF51430">
    <property type="entry name" value="NAD(P)-linked oxidoreductase"/>
    <property type="match status" value="1"/>
</dbReference>
<organism evidence="5">
    <name type="scientific">mine drainage metagenome</name>
    <dbReference type="NCBI Taxonomy" id="410659"/>
    <lineage>
        <taxon>unclassified sequences</taxon>
        <taxon>metagenomes</taxon>
        <taxon>ecological metagenomes</taxon>
    </lineage>
</organism>
<evidence type="ECO:0000313" key="5">
    <source>
        <dbReference type="EMBL" id="EQD53434.1"/>
    </source>
</evidence>
<evidence type="ECO:0000259" key="4">
    <source>
        <dbReference type="Pfam" id="PF00248"/>
    </source>
</evidence>
<dbReference type="InterPro" id="IPR036812">
    <property type="entry name" value="NAD(P)_OxRdtase_dom_sf"/>
</dbReference>
<comment type="caution">
    <text evidence="5">The sequence shown here is derived from an EMBL/GenBank/DDBJ whole genome shotgun (WGS) entry which is preliminary data.</text>
</comment>
<dbReference type="GO" id="GO:0034220">
    <property type="term" value="P:monoatomic ion transmembrane transport"/>
    <property type="evidence" value="ECO:0007669"/>
    <property type="project" value="UniProtKB-KW"/>
</dbReference>
<proteinExistence type="inferred from homology"/>
<comment type="similarity">
    <text evidence="1">Belongs to the shaker potassium channel beta subunit family.</text>
</comment>
<accession>T1BJK3</accession>
<reference evidence="5" key="2">
    <citation type="journal article" date="2014" name="ISME J.">
        <title>Microbial stratification in low pH oxic and suboxic macroscopic growths along an acid mine drainage.</title>
        <authorList>
            <person name="Mendez-Garcia C."/>
            <person name="Mesa V."/>
            <person name="Sprenger R.R."/>
            <person name="Richter M."/>
            <person name="Diez M.S."/>
            <person name="Solano J."/>
            <person name="Bargiela R."/>
            <person name="Golyshina O.V."/>
            <person name="Manteca A."/>
            <person name="Ramos J.L."/>
            <person name="Gallego J.R."/>
            <person name="Llorente I."/>
            <person name="Martins Dos Santos V.A."/>
            <person name="Jensen O.N."/>
            <person name="Pelaez A.I."/>
            <person name="Sanchez J."/>
            <person name="Ferrer M."/>
        </authorList>
    </citation>
    <scope>NUCLEOTIDE SEQUENCE</scope>
</reference>
<dbReference type="Pfam" id="PF00248">
    <property type="entry name" value="Aldo_ket_red"/>
    <property type="match status" value="1"/>
</dbReference>
<dbReference type="GO" id="GO:0016491">
    <property type="term" value="F:oxidoreductase activity"/>
    <property type="evidence" value="ECO:0007669"/>
    <property type="project" value="UniProtKB-KW"/>
</dbReference>
<dbReference type="PANTHER" id="PTHR43150:SF2">
    <property type="entry name" value="HYPERKINETIC, ISOFORM M"/>
    <property type="match status" value="1"/>
</dbReference>
<evidence type="ECO:0000256" key="1">
    <source>
        <dbReference type="ARBA" id="ARBA00006515"/>
    </source>
</evidence>
<keyword evidence="2" id="KW-0521">NADP</keyword>